<evidence type="ECO:0000256" key="12">
    <source>
        <dbReference type="SAM" id="Phobius"/>
    </source>
</evidence>
<evidence type="ECO:0000256" key="5">
    <source>
        <dbReference type="ARBA" id="ARBA00022553"/>
    </source>
</evidence>
<organism evidence="15 16">
    <name type="scientific">Cohnella silvisoli</name>
    <dbReference type="NCBI Taxonomy" id="2873699"/>
    <lineage>
        <taxon>Bacteria</taxon>
        <taxon>Bacillati</taxon>
        <taxon>Bacillota</taxon>
        <taxon>Bacilli</taxon>
        <taxon>Bacillales</taxon>
        <taxon>Paenibacillaceae</taxon>
        <taxon>Cohnella</taxon>
    </lineage>
</organism>
<evidence type="ECO:0000256" key="10">
    <source>
        <dbReference type="ARBA" id="ARBA00023012"/>
    </source>
</evidence>
<dbReference type="EMBL" id="JASKHM010000018">
    <property type="protein sequence ID" value="MEQ4485903.1"/>
    <property type="molecule type" value="Genomic_DNA"/>
</dbReference>
<keyword evidence="7" id="KW-0547">Nucleotide-binding</keyword>
<evidence type="ECO:0000256" key="4">
    <source>
        <dbReference type="ARBA" id="ARBA00022475"/>
    </source>
</evidence>
<dbReference type="InterPro" id="IPR005467">
    <property type="entry name" value="His_kinase_dom"/>
</dbReference>
<dbReference type="SUPFAM" id="SSF55874">
    <property type="entry name" value="ATPase domain of HSP90 chaperone/DNA topoisomerase II/histidine kinase"/>
    <property type="match status" value="1"/>
</dbReference>
<evidence type="ECO:0000256" key="6">
    <source>
        <dbReference type="ARBA" id="ARBA00022679"/>
    </source>
</evidence>
<dbReference type="Proteomes" id="UP001493487">
    <property type="component" value="Unassembled WGS sequence"/>
</dbReference>
<feature type="domain" description="HAMP" evidence="14">
    <location>
        <begin position="300"/>
        <end position="352"/>
    </location>
</feature>
<evidence type="ECO:0000256" key="11">
    <source>
        <dbReference type="ARBA" id="ARBA00023136"/>
    </source>
</evidence>
<evidence type="ECO:0000259" key="14">
    <source>
        <dbReference type="PROSITE" id="PS50885"/>
    </source>
</evidence>
<evidence type="ECO:0000256" key="8">
    <source>
        <dbReference type="ARBA" id="ARBA00022777"/>
    </source>
</evidence>
<sequence>MSWLNKFWQSVNSKLFYKMIIIYSLLTVIPLILIISLFYFRTTAIVEEKIRRTSSQTLVETADKIDGILKLLEQQALTLRNEYAVNRILNNDFNSAAYPLSRKERTQLETELVRELQAVLQRNDMIDAAYVFNTEGDVYTVPNALEVESYLALTYIAGNADLNSIGWGFFTDNKRITSALKVVDSKTEQVIGYIAIMLKPDKFVETYASYSDGDFYVSNANNLVLSSHNPKEIKTKLNMAHVGDDMVVNRRSSDYSGFTYTSFLSKKDLNREIVGLAYYAIAITLAAWLVVFLLTFIILKHITKPLIRLSGLMRKAEREEFFQITGITTRDEIAQLCLSFNRLMEKIKYLIQQVYKVELLKKEADLKVVRMHLNPHFLYNTLESISIMARGNEASEIPKMIDMLSRILRSSIMPKNDYVPLETEIQLASSYLQLHKYRYKDKLQWSTDIEAGLDAVLVPKLILQPIVENAIKHGIDQSEHPGTVVVRAYEHQFDLVLEVEDNGPGFGLKPSGAARGLGTGLENVESRLHLLYSAKYGISIRQGNPRGTVVQIRIPIMISEREEAQ</sequence>
<proteinExistence type="predicted"/>
<dbReference type="GO" id="GO:0004673">
    <property type="term" value="F:protein histidine kinase activity"/>
    <property type="evidence" value="ECO:0007669"/>
    <property type="project" value="UniProtKB-EC"/>
</dbReference>
<dbReference type="Pfam" id="PF06580">
    <property type="entry name" value="His_kinase"/>
    <property type="match status" value="1"/>
</dbReference>
<gene>
    <name evidence="15" type="ORF">QJS35_26345</name>
</gene>
<feature type="domain" description="Histidine kinase" evidence="13">
    <location>
        <begin position="392"/>
        <end position="558"/>
    </location>
</feature>
<dbReference type="PROSITE" id="PS50109">
    <property type="entry name" value="HIS_KIN"/>
    <property type="match status" value="1"/>
</dbReference>
<dbReference type="RefSeq" id="WP_232189109.1">
    <property type="nucleotide sequence ID" value="NZ_JAIOAP010000017.1"/>
</dbReference>
<dbReference type="InterPro" id="IPR050640">
    <property type="entry name" value="Bact_2-comp_sensor_kinase"/>
</dbReference>
<dbReference type="CDD" id="cd06225">
    <property type="entry name" value="HAMP"/>
    <property type="match status" value="1"/>
</dbReference>
<dbReference type="SMART" id="SM00304">
    <property type="entry name" value="HAMP"/>
    <property type="match status" value="1"/>
</dbReference>
<comment type="caution">
    <text evidence="15">The sequence shown here is derived from an EMBL/GenBank/DDBJ whole genome shotgun (WGS) entry which is preliminary data.</text>
</comment>
<dbReference type="PROSITE" id="PS50885">
    <property type="entry name" value="HAMP"/>
    <property type="match status" value="1"/>
</dbReference>
<keyword evidence="6 15" id="KW-0808">Transferase</keyword>
<dbReference type="InterPro" id="IPR003594">
    <property type="entry name" value="HATPase_dom"/>
</dbReference>
<evidence type="ECO:0000256" key="2">
    <source>
        <dbReference type="ARBA" id="ARBA00004651"/>
    </source>
</evidence>
<keyword evidence="9" id="KW-0067">ATP-binding</keyword>
<evidence type="ECO:0000256" key="1">
    <source>
        <dbReference type="ARBA" id="ARBA00000085"/>
    </source>
</evidence>
<dbReference type="InterPro" id="IPR003660">
    <property type="entry name" value="HAMP_dom"/>
</dbReference>
<dbReference type="InterPro" id="IPR036890">
    <property type="entry name" value="HATPase_C_sf"/>
</dbReference>
<dbReference type="Gene3D" id="6.10.340.10">
    <property type="match status" value="1"/>
</dbReference>
<evidence type="ECO:0000256" key="9">
    <source>
        <dbReference type="ARBA" id="ARBA00022840"/>
    </source>
</evidence>
<evidence type="ECO:0000313" key="15">
    <source>
        <dbReference type="EMBL" id="MEQ4485903.1"/>
    </source>
</evidence>
<feature type="transmembrane region" description="Helical" evidence="12">
    <location>
        <begin position="20"/>
        <end position="40"/>
    </location>
</feature>
<evidence type="ECO:0000256" key="7">
    <source>
        <dbReference type="ARBA" id="ARBA00022741"/>
    </source>
</evidence>
<keyword evidence="16" id="KW-1185">Reference proteome</keyword>
<dbReference type="PANTHER" id="PTHR34220:SF7">
    <property type="entry name" value="SENSOR HISTIDINE KINASE YPDA"/>
    <property type="match status" value="1"/>
</dbReference>
<keyword evidence="5" id="KW-0597">Phosphoprotein</keyword>
<evidence type="ECO:0000313" key="16">
    <source>
        <dbReference type="Proteomes" id="UP001493487"/>
    </source>
</evidence>
<keyword evidence="4" id="KW-1003">Cell membrane</keyword>
<comment type="subcellular location">
    <subcellularLocation>
        <location evidence="2">Cell membrane</location>
        <topology evidence="2">Multi-pass membrane protein</topology>
    </subcellularLocation>
</comment>
<dbReference type="SUPFAM" id="SSF158472">
    <property type="entry name" value="HAMP domain-like"/>
    <property type="match status" value="1"/>
</dbReference>
<name>A0ABV1L1L2_9BACL</name>
<keyword evidence="10" id="KW-0902">Two-component regulatory system</keyword>
<accession>A0ABV1L1L2</accession>
<dbReference type="SMART" id="SM00387">
    <property type="entry name" value="HATPase_c"/>
    <property type="match status" value="1"/>
</dbReference>
<feature type="transmembrane region" description="Helical" evidence="12">
    <location>
        <begin position="276"/>
        <end position="299"/>
    </location>
</feature>
<reference evidence="15 16" key="1">
    <citation type="journal article" date="2023" name="Genome Announc.">
        <title>Pan-Genome Analyses of the Genus Cohnella and Proposal of the Novel Species Cohnella silvisoli sp. nov., Isolated from Forest Soil.</title>
        <authorList>
            <person name="Wang C."/>
            <person name="Mao L."/>
            <person name="Bao G."/>
            <person name="Zhu H."/>
        </authorList>
    </citation>
    <scope>NUCLEOTIDE SEQUENCE [LARGE SCALE GENOMIC DNA]</scope>
    <source>
        <strain evidence="15 16">NL03-T5-1</strain>
    </source>
</reference>
<keyword evidence="12" id="KW-0812">Transmembrane</keyword>
<dbReference type="InterPro" id="IPR010559">
    <property type="entry name" value="Sig_transdc_His_kin_internal"/>
</dbReference>
<keyword evidence="8 15" id="KW-0418">Kinase</keyword>
<comment type="catalytic activity">
    <reaction evidence="1">
        <text>ATP + protein L-histidine = ADP + protein N-phospho-L-histidine.</text>
        <dbReference type="EC" id="2.7.13.3"/>
    </reaction>
</comment>
<evidence type="ECO:0000259" key="13">
    <source>
        <dbReference type="PROSITE" id="PS50109"/>
    </source>
</evidence>
<dbReference type="PANTHER" id="PTHR34220">
    <property type="entry name" value="SENSOR HISTIDINE KINASE YPDA"/>
    <property type="match status" value="1"/>
</dbReference>
<keyword evidence="11 12" id="KW-0472">Membrane</keyword>
<keyword evidence="12" id="KW-1133">Transmembrane helix</keyword>
<evidence type="ECO:0000256" key="3">
    <source>
        <dbReference type="ARBA" id="ARBA00012438"/>
    </source>
</evidence>
<dbReference type="Pfam" id="PF02518">
    <property type="entry name" value="HATPase_c"/>
    <property type="match status" value="1"/>
</dbReference>
<dbReference type="EC" id="2.7.13.3" evidence="3"/>
<protein>
    <recommendedName>
        <fullName evidence="3">histidine kinase</fullName>
        <ecNumber evidence="3">2.7.13.3</ecNumber>
    </recommendedName>
</protein>
<dbReference type="Gene3D" id="3.30.565.10">
    <property type="entry name" value="Histidine kinase-like ATPase, C-terminal domain"/>
    <property type="match status" value="1"/>
</dbReference>